<keyword evidence="5 7" id="KW-0057">Aromatic amino acid biosynthesis</keyword>
<dbReference type="GO" id="GO:0003866">
    <property type="term" value="F:3-phosphoshikimate 1-carboxyvinyltransferase activity"/>
    <property type="evidence" value="ECO:0007669"/>
    <property type="project" value="UniProtKB-EC"/>
</dbReference>
<dbReference type="Pfam" id="PF00275">
    <property type="entry name" value="EPSP_synthase"/>
    <property type="match status" value="1"/>
</dbReference>
<feature type="active site" description="Proton acceptor" evidence="7">
    <location>
        <position position="317"/>
    </location>
</feature>
<dbReference type="Gene3D" id="3.65.10.10">
    <property type="entry name" value="Enolpyruvate transferase domain"/>
    <property type="match status" value="2"/>
</dbReference>
<comment type="function">
    <text evidence="7">Catalyzes the transfer of the enolpyruvyl moiety of phosphoenolpyruvate (PEP) to the 5-hydroxyl of shikimate-3-phosphate (S3P) to produce enolpyruvyl shikimate-3-phosphate and inorganic phosphate.</text>
</comment>
<feature type="binding site" evidence="7">
    <location>
        <position position="344"/>
    </location>
    <ligand>
        <name>3-phosphoshikimate</name>
        <dbReference type="ChEBI" id="CHEBI:145989"/>
    </ligand>
</feature>
<dbReference type="EC" id="2.5.1.19" evidence="7"/>
<feature type="binding site" evidence="7">
    <location>
        <position position="23"/>
    </location>
    <ligand>
        <name>phosphoenolpyruvate</name>
        <dbReference type="ChEBI" id="CHEBI:58702"/>
    </ligand>
</feature>
<dbReference type="NCBIfam" id="TIGR01356">
    <property type="entry name" value="aroA"/>
    <property type="match status" value="1"/>
</dbReference>
<dbReference type="Proteomes" id="UP001596186">
    <property type="component" value="Unassembled WGS sequence"/>
</dbReference>
<dbReference type="PIRSF" id="PIRSF000505">
    <property type="entry name" value="EPSPS"/>
    <property type="match status" value="1"/>
</dbReference>
<dbReference type="CDD" id="cd01556">
    <property type="entry name" value="EPSP_synthase"/>
    <property type="match status" value="1"/>
</dbReference>
<evidence type="ECO:0000313" key="9">
    <source>
        <dbReference type="EMBL" id="MFC6323367.1"/>
    </source>
</evidence>
<name>A0ABW1UXA5_9LACO</name>
<evidence type="ECO:0000256" key="5">
    <source>
        <dbReference type="ARBA" id="ARBA00023141"/>
    </source>
</evidence>
<keyword evidence="10" id="KW-1185">Reference proteome</keyword>
<dbReference type="PANTHER" id="PTHR21090">
    <property type="entry name" value="AROM/DEHYDROQUINATE SYNTHASE"/>
    <property type="match status" value="1"/>
</dbReference>
<feature type="binding site" evidence="7">
    <location>
        <position position="124"/>
    </location>
    <ligand>
        <name>phosphoenolpyruvate</name>
        <dbReference type="ChEBI" id="CHEBI:58702"/>
    </ligand>
</feature>
<evidence type="ECO:0000313" key="10">
    <source>
        <dbReference type="Proteomes" id="UP001596186"/>
    </source>
</evidence>
<feature type="binding site" evidence="7">
    <location>
        <position position="348"/>
    </location>
    <ligand>
        <name>phosphoenolpyruvate</name>
        <dbReference type="ChEBI" id="CHEBI:58702"/>
    </ligand>
</feature>
<dbReference type="HAMAP" id="MF_00210">
    <property type="entry name" value="EPSP_synth"/>
    <property type="match status" value="1"/>
</dbReference>
<feature type="binding site" evidence="7">
    <location>
        <position position="24"/>
    </location>
    <ligand>
        <name>3-phosphoshikimate</name>
        <dbReference type="ChEBI" id="CHEBI:145989"/>
    </ligand>
</feature>
<feature type="binding site" evidence="7">
    <location>
        <position position="169"/>
    </location>
    <ligand>
        <name>3-phosphoshikimate</name>
        <dbReference type="ChEBI" id="CHEBI:145989"/>
    </ligand>
</feature>
<keyword evidence="3 7" id="KW-0028">Amino-acid biosynthesis</keyword>
<comment type="catalytic activity">
    <reaction evidence="6">
        <text>3-phosphoshikimate + phosphoenolpyruvate = 5-O-(1-carboxyvinyl)-3-phosphoshikimate + phosphate</text>
        <dbReference type="Rhea" id="RHEA:21256"/>
        <dbReference type="ChEBI" id="CHEBI:43474"/>
        <dbReference type="ChEBI" id="CHEBI:57701"/>
        <dbReference type="ChEBI" id="CHEBI:58702"/>
        <dbReference type="ChEBI" id="CHEBI:145989"/>
        <dbReference type="EC" id="2.5.1.19"/>
    </reaction>
    <physiologicalReaction direction="left-to-right" evidence="6">
        <dbReference type="Rhea" id="RHEA:21257"/>
    </physiologicalReaction>
</comment>
<dbReference type="SUPFAM" id="SSF55205">
    <property type="entry name" value="EPT/RTPC-like"/>
    <property type="match status" value="1"/>
</dbReference>
<feature type="binding site" evidence="7">
    <location>
        <position position="28"/>
    </location>
    <ligand>
        <name>3-phosphoshikimate</name>
        <dbReference type="ChEBI" id="CHEBI:145989"/>
    </ligand>
</feature>
<evidence type="ECO:0000256" key="4">
    <source>
        <dbReference type="ARBA" id="ARBA00022679"/>
    </source>
</evidence>
<protein>
    <recommendedName>
        <fullName evidence="7">3-phosphoshikimate 1-carboxyvinyltransferase</fullName>
        <ecNumber evidence="7">2.5.1.19</ecNumber>
    </recommendedName>
    <alternativeName>
        <fullName evidence="7">5-enolpyruvylshikimate-3-phosphate synthase</fullName>
        <shortName evidence="7">EPSP synthase</shortName>
        <shortName evidence="7">EPSPS</shortName>
    </alternativeName>
</protein>
<comment type="caution">
    <text evidence="7">Lacks conserved residue(s) required for the propagation of feature annotation.</text>
</comment>
<dbReference type="InterPro" id="IPR006264">
    <property type="entry name" value="EPSP_synthase"/>
</dbReference>
<feature type="binding site" evidence="7">
    <location>
        <position position="317"/>
    </location>
    <ligand>
        <name>3-phosphoshikimate</name>
        <dbReference type="ChEBI" id="CHEBI:145989"/>
    </ligand>
</feature>
<sequence>MFNFNTQPKKYSLNGEITVPGDKSIAHRAIMFGSLAKGVTQLSNFSFSEDLATTARTFKELGAKIHSEPSTKSMVIKGTNHQFKPTDKPLEIHNVGELESLLLGVLASVPQEYIIDGGEFLKNRPQSSTLSFLHQMGVQYNQVSDEALPLKILGSTELNGITYQQEISSAQIKSSLILAGLYAKSKTTIIRKIPTRDHTEVLANYFGAGIDMNSKIITIDPKKTKLKGKSLNIPGDFSSASFYLVGAMLSKDSQITLRKVGLNPTRIGLLDVIKQMGGKIDISNRVDNIEPYGDLTVGTQSLHGTTITAEQVPTIIDEIPLIALIASQATGRTIIEEVQDVYLQNSERVRIMRTELAKLGIIMQINADSIVIEGNQQIKVKDDVDSHKDHRIAMMLVIASNLTTTPFQIKNIEAIDVSYPNFISDLKRLVNF</sequence>
<dbReference type="EMBL" id="JBHSSN010000014">
    <property type="protein sequence ID" value="MFC6323367.1"/>
    <property type="molecule type" value="Genomic_DNA"/>
</dbReference>
<evidence type="ECO:0000256" key="2">
    <source>
        <dbReference type="ARBA" id="ARBA00009948"/>
    </source>
</evidence>
<evidence type="ECO:0000256" key="7">
    <source>
        <dbReference type="HAMAP-Rule" id="MF_00210"/>
    </source>
</evidence>
<accession>A0ABW1UXA5</accession>
<feature type="binding site" evidence="7">
    <location>
        <position position="171"/>
    </location>
    <ligand>
        <name>3-phosphoshikimate</name>
        <dbReference type="ChEBI" id="CHEBI:145989"/>
    </ligand>
</feature>
<evidence type="ECO:0000256" key="6">
    <source>
        <dbReference type="ARBA" id="ARBA00044633"/>
    </source>
</evidence>
<feature type="binding site" evidence="7">
    <location>
        <position position="171"/>
    </location>
    <ligand>
        <name>phosphoenolpyruvate</name>
        <dbReference type="ChEBI" id="CHEBI:58702"/>
    </ligand>
</feature>
<feature type="binding site" evidence="7">
    <location>
        <position position="96"/>
    </location>
    <ligand>
        <name>phosphoenolpyruvate</name>
        <dbReference type="ChEBI" id="CHEBI:58702"/>
    </ligand>
</feature>
<dbReference type="RefSeq" id="WP_125592176.1">
    <property type="nucleotide sequence ID" value="NZ_JBHSSN010000014.1"/>
</dbReference>
<reference evidence="10" key="1">
    <citation type="journal article" date="2019" name="Int. J. Syst. Evol. Microbiol.">
        <title>The Global Catalogue of Microorganisms (GCM) 10K type strain sequencing project: providing services to taxonomists for standard genome sequencing and annotation.</title>
        <authorList>
            <consortium name="The Broad Institute Genomics Platform"/>
            <consortium name="The Broad Institute Genome Sequencing Center for Infectious Disease"/>
            <person name="Wu L."/>
            <person name="Ma J."/>
        </authorList>
    </citation>
    <scope>NUCLEOTIDE SEQUENCE [LARGE SCALE GENOMIC DNA]</scope>
    <source>
        <strain evidence="10">CCM 8895</strain>
    </source>
</reference>
<dbReference type="InterPro" id="IPR036968">
    <property type="entry name" value="Enolpyruvate_Tfrase_sf"/>
</dbReference>
<feature type="domain" description="Enolpyruvate transferase" evidence="8">
    <location>
        <begin position="12"/>
        <end position="426"/>
    </location>
</feature>
<feature type="binding site" evidence="7">
    <location>
        <position position="23"/>
    </location>
    <ligand>
        <name>3-phosphoshikimate</name>
        <dbReference type="ChEBI" id="CHEBI:145989"/>
    </ligand>
</feature>
<evidence type="ECO:0000256" key="3">
    <source>
        <dbReference type="ARBA" id="ARBA00022605"/>
    </source>
</evidence>
<keyword evidence="4 7" id="KW-0808">Transferase</keyword>
<proteinExistence type="inferred from homology"/>
<comment type="similarity">
    <text evidence="2 7">Belongs to the EPSP synthase family.</text>
</comment>
<gene>
    <name evidence="7 9" type="primary">aroA</name>
    <name evidence="9" type="ORF">ACFP1F_06430</name>
</gene>
<dbReference type="InterPro" id="IPR001986">
    <property type="entry name" value="Enolpyruvate_Tfrase_dom"/>
</dbReference>
<feature type="binding site" evidence="7">
    <location>
        <position position="391"/>
    </location>
    <ligand>
        <name>phosphoenolpyruvate</name>
        <dbReference type="ChEBI" id="CHEBI:58702"/>
    </ligand>
</feature>
<keyword evidence="7" id="KW-0963">Cytoplasm</keyword>
<comment type="pathway">
    <text evidence="1 7">Metabolic intermediate biosynthesis; chorismate biosynthesis; chorismate from D-erythrose 4-phosphate and phosphoenolpyruvate: step 6/7.</text>
</comment>
<organism evidence="9 10">
    <name type="scientific">Companilactobacillus baiquanensis</name>
    <dbReference type="NCBI Taxonomy" id="2486005"/>
    <lineage>
        <taxon>Bacteria</taxon>
        <taxon>Bacillati</taxon>
        <taxon>Bacillota</taxon>
        <taxon>Bacilli</taxon>
        <taxon>Lactobacillales</taxon>
        <taxon>Lactobacillaceae</taxon>
        <taxon>Companilactobacillus</taxon>
    </lineage>
</organism>
<dbReference type="InterPro" id="IPR013792">
    <property type="entry name" value="RNA3'P_cycl/enolpyr_Trfase_a/b"/>
</dbReference>
<evidence type="ECO:0000259" key="8">
    <source>
        <dbReference type="Pfam" id="PF00275"/>
    </source>
</evidence>
<comment type="subunit">
    <text evidence="7">Monomer.</text>
</comment>
<evidence type="ECO:0000256" key="1">
    <source>
        <dbReference type="ARBA" id="ARBA00004811"/>
    </source>
</evidence>
<comment type="subcellular location">
    <subcellularLocation>
        <location evidence="7">Cytoplasm</location>
    </subcellularLocation>
</comment>
<comment type="caution">
    <text evidence="9">The sequence shown here is derived from an EMBL/GenBank/DDBJ whole genome shotgun (WGS) entry which is preliminary data.</text>
</comment>
<dbReference type="PANTHER" id="PTHR21090:SF5">
    <property type="entry name" value="PENTAFUNCTIONAL AROM POLYPEPTIDE"/>
    <property type="match status" value="1"/>
</dbReference>